<feature type="binding site" evidence="7 8">
    <location>
        <position position="68"/>
    </location>
    <ligand>
        <name>S-adenosyl-L-methionine</name>
        <dbReference type="ChEBI" id="CHEBI:59789"/>
    </ligand>
</feature>
<dbReference type="Proteomes" id="UP000191110">
    <property type="component" value="Unassembled WGS sequence"/>
</dbReference>
<feature type="domain" description="Ribosomal RNA adenine methylase transferase N-terminal" evidence="9">
    <location>
        <begin position="27"/>
        <end position="199"/>
    </location>
</feature>
<keyword evidence="3 7" id="KW-0489">Methyltransferase</keyword>
<dbReference type="RefSeq" id="WP_078483864.1">
    <property type="nucleotide sequence ID" value="NZ_MPRL01000037.1"/>
</dbReference>
<dbReference type="GO" id="GO:0005829">
    <property type="term" value="C:cytosol"/>
    <property type="evidence" value="ECO:0007669"/>
    <property type="project" value="TreeGrafter"/>
</dbReference>
<keyword evidence="5 7" id="KW-0949">S-adenosyl-L-methionine</keyword>
<comment type="similarity">
    <text evidence="7">Belongs to the class I-like SAM-binding methyltransferase superfamily. rRNA adenine N(6)-methyltransferase family. RsmA subfamily.</text>
</comment>
<organism evidence="10 11">
    <name type="scientific">Solemya pervernicosa gill symbiont</name>
    <dbReference type="NCBI Taxonomy" id="642797"/>
    <lineage>
        <taxon>Bacteria</taxon>
        <taxon>Pseudomonadati</taxon>
        <taxon>Pseudomonadota</taxon>
        <taxon>Gammaproteobacteria</taxon>
        <taxon>sulfur-oxidizing symbionts</taxon>
    </lineage>
</organism>
<evidence type="ECO:0000256" key="8">
    <source>
        <dbReference type="PROSITE-ProRule" id="PRU01026"/>
    </source>
</evidence>
<name>A0A1T2L4J4_9GAMM</name>
<feature type="binding site" evidence="7 8">
    <location>
        <position position="20"/>
    </location>
    <ligand>
        <name>S-adenosyl-L-methionine</name>
        <dbReference type="ChEBI" id="CHEBI:59789"/>
    </ligand>
</feature>
<keyword evidence="1 7" id="KW-0963">Cytoplasm</keyword>
<evidence type="ECO:0000256" key="6">
    <source>
        <dbReference type="ARBA" id="ARBA00022884"/>
    </source>
</evidence>
<evidence type="ECO:0000256" key="7">
    <source>
        <dbReference type="HAMAP-Rule" id="MF_00607"/>
    </source>
</evidence>
<comment type="caution">
    <text evidence="10">The sequence shown here is derived from an EMBL/GenBank/DDBJ whole genome shotgun (WGS) entry which is preliminary data.</text>
</comment>
<feature type="binding site" evidence="7 8">
    <location>
        <position position="93"/>
    </location>
    <ligand>
        <name>S-adenosyl-L-methionine</name>
        <dbReference type="ChEBI" id="CHEBI:59789"/>
    </ligand>
</feature>
<dbReference type="CDD" id="cd02440">
    <property type="entry name" value="AdoMet_MTases"/>
    <property type="match status" value="1"/>
</dbReference>
<comment type="subcellular location">
    <subcellularLocation>
        <location evidence="7">Cytoplasm</location>
    </subcellularLocation>
</comment>
<dbReference type="Pfam" id="PF00398">
    <property type="entry name" value="RrnaAD"/>
    <property type="match status" value="1"/>
</dbReference>
<dbReference type="OrthoDB" id="9814755at2"/>
<dbReference type="PROSITE" id="PS51689">
    <property type="entry name" value="SAM_RNA_A_N6_MT"/>
    <property type="match status" value="1"/>
</dbReference>
<dbReference type="InterPro" id="IPR011530">
    <property type="entry name" value="rRNA_adenine_dimethylase"/>
</dbReference>
<sequence>MGHSKYRQDGHAPRKRFGQNFLHDPHIIHRIVQSISPQQGETVVEIGPGLGAITEPLLKLCGAMQIVELDRDLVPKLAERLGPLGEVAIHQADALKFDFASIRQGDQPLRVVGNLPYNISTPLIFHLLSYAGLIKDMHFMLQKEVVDRLAASPGTSDYGRLSVMVQYRCAVTKLIDVGPGAFNPPPKVDSAVVRIAPYLELPFPVDSESDLAELVSSAFGQRRKTLRNNLKHLMDDADYAALGIDPSIRAERLTVEQLTQLANQLSDKRRAQ</sequence>
<proteinExistence type="inferred from homology"/>
<dbReference type="EMBL" id="MPRL01000037">
    <property type="protein sequence ID" value="OOZ39960.1"/>
    <property type="molecule type" value="Genomic_DNA"/>
</dbReference>
<reference evidence="10 11" key="1">
    <citation type="submission" date="2016-11" db="EMBL/GenBank/DDBJ databases">
        <title>Mixed transmission modes and dynamic genome evolution in an obligate animal-bacterial symbiosis.</title>
        <authorList>
            <person name="Russell S.L."/>
            <person name="Corbett-Detig R.B."/>
            <person name="Cavanaugh C.M."/>
        </authorList>
    </citation>
    <scope>NUCLEOTIDE SEQUENCE [LARGE SCALE GENOMIC DNA]</scope>
    <source>
        <strain evidence="10">Sveles-Q1</strain>
    </source>
</reference>
<keyword evidence="2 7" id="KW-0698">rRNA processing</keyword>
<gene>
    <name evidence="7" type="primary">rsmA</name>
    <name evidence="7" type="synonym">ksgA</name>
    <name evidence="10" type="ORF">BOW53_09600</name>
</gene>
<evidence type="ECO:0000256" key="2">
    <source>
        <dbReference type="ARBA" id="ARBA00022552"/>
    </source>
</evidence>
<comment type="function">
    <text evidence="7">Specifically dimethylates two adjacent adenosines (A1518 and A1519) in the loop of a conserved hairpin near the 3'-end of 16S rRNA in the 30S particle. May play a critical role in biogenesis of 30S subunits.</text>
</comment>
<comment type="catalytic activity">
    <reaction evidence="7">
        <text>adenosine(1518)/adenosine(1519) in 16S rRNA + 4 S-adenosyl-L-methionine = N(6)-dimethyladenosine(1518)/N(6)-dimethyladenosine(1519) in 16S rRNA + 4 S-adenosyl-L-homocysteine + 4 H(+)</text>
        <dbReference type="Rhea" id="RHEA:19609"/>
        <dbReference type="Rhea" id="RHEA-COMP:10232"/>
        <dbReference type="Rhea" id="RHEA-COMP:10233"/>
        <dbReference type="ChEBI" id="CHEBI:15378"/>
        <dbReference type="ChEBI" id="CHEBI:57856"/>
        <dbReference type="ChEBI" id="CHEBI:59789"/>
        <dbReference type="ChEBI" id="CHEBI:74411"/>
        <dbReference type="ChEBI" id="CHEBI:74493"/>
        <dbReference type="EC" id="2.1.1.182"/>
    </reaction>
</comment>
<evidence type="ECO:0000259" key="9">
    <source>
        <dbReference type="SMART" id="SM00650"/>
    </source>
</evidence>
<keyword evidence="11" id="KW-1185">Reference proteome</keyword>
<dbReference type="InterPro" id="IPR020598">
    <property type="entry name" value="rRNA_Ade_methylase_Trfase_N"/>
</dbReference>
<feature type="binding site" evidence="7 8">
    <location>
        <position position="47"/>
    </location>
    <ligand>
        <name>S-adenosyl-L-methionine</name>
        <dbReference type="ChEBI" id="CHEBI:59789"/>
    </ligand>
</feature>
<dbReference type="InterPro" id="IPR001737">
    <property type="entry name" value="KsgA/Erm"/>
</dbReference>
<evidence type="ECO:0000256" key="3">
    <source>
        <dbReference type="ARBA" id="ARBA00022603"/>
    </source>
</evidence>
<dbReference type="FunFam" id="1.10.8.100:FF:000001">
    <property type="entry name" value="Ribosomal RNA small subunit methyltransferase A"/>
    <property type="match status" value="1"/>
</dbReference>
<dbReference type="NCBIfam" id="TIGR00755">
    <property type="entry name" value="ksgA"/>
    <property type="match status" value="1"/>
</dbReference>
<protein>
    <recommendedName>
        <fullName evidence="7">Ribosomal RNA small subunit methyltransferase A</fullName>
        <ecNumber evidence="7">2.1.1.182</ecNumber>
    </recommendedName>
    <alternativeName>
        <fullName evidence="7">16S rRNA (adenine(1518)-N(6)/adenine(1519)-N(6))-dimethyltransferase</fullName>
    </alternativeName>
    <alternativeName>
        <fullName evidence="7">16S rRNA dimethyladenosine transferase</fullName>
    </alternativeName>
    <alternativeName>
        <fullName evidence="7">16S rRNA dimethylase</fullName>
    </alternativeName>
    <alternativeName>
        <fullName evidence="7">S-adenosylmethionine-6-N', N'-adenosyl(rRNA) dimethyltransferase</fullName>
    </alternativeName>
</protein>
<dbReference type="GO" id="GO:0052908">
    <property type="term" value="F:16S rRNA (adenine(1518)-N(6)/adenine(1519)-N(6))-dimethyltransferase activity"/>
    <property type="evidence" value="ECO:0007669"/>
    <property type="project" value="UniProtKB-EC"/>
</dbReference>
<keyword evidence="6 7" id="KW-0694">RNA-binding</keyword>
<dbReference type="EC" id="2.1.1.182" evidence="7"/>
<keyword evidence="4 7" id="KW-0808">Transferase</keyword>
<feature type="binding site" evidence="7 8">
    <location>
        <position position="114"/>
    </location>
    <ligand>
        <name>S-adenosyl-L-methionine</name>
        <dbReference type="ChEBI" id="CHEBI:59789"/>
    </ligand>
</feature>
<dbReference type="AlphaFoldDB" id="A0A1T2L4J4"/>
<dbReference type="HAMAP" id="MF_00607">
    <property type="entry name" value="16SrRNA_methyltr_A"/>
    <property type="match status" value="1"/>
</dbReference>
<evidence type="ECO:0000256" key="1">
    <source>
        <dbReference type="ARBA" id="ARBA00022490"/>
    </source>
</evidence>
<evidence type="ECO:0000256" key="5">
    <source>
        <dbReference type="ARBA" id="ARBA00022691"/>
    </source>
</evidence>
<evidence type="ECO:0000256" key="4">
    <source>
        <dbReference type="ARBA" id="ARBA00022679"/>
    </source>
</evidence>
<dbReference type="SUPFAM" id="SSF53335">
    <property type="entry name" value="S-adenosyl-L-methionine-dependent methyltransferases"/>
    <property type="match status" value="1"/>
</dbReference>
<dbReference type="PANTHER" id="PTHR11727:SF7">
    <property type="entry name" value="DIMETHYLADENOSINE TRANSFERASE-RELATED"/>
    <property type="match status" value="1"/>
</dbReference>
<evidence type="ECO:0000313" key="10">
    <source>
        <dbReference type="EMBL" id="OOZ39960.1"/>
    </source>
</evidence>
<dbReference type="InterPro" id="IPR023165">
    <property type="entry name" value="rRNA_Ade_diMease-like_C"/>
</dbReference>
<dbReference type="GO" id="GO:0003723">
    <property type="term" value="F:RNA binding"/>
    <property type="evidence" value="ECO:0007669"/>
    <property type="project" value="UniProtKB-UniRule"/>
</dbReference>
<accession>A0A1T2L4J4</accession>
<evidence type="ECO:0000313" key="11">
    <source>
        <dbReference type="Proteomes" id="UP000191110"/>
    </source>
</evidence>
<dbReference type="Gene3D" id="3.40.50.150">
    <property type="entry name" value="Vaccinia Virus protein VP39"/>
    <property type="match status" value="1"/>
</dbReference>
<dbReference type="SMART" id="SM00650">
    <property type="entry name" value="rADc"/>
    <property type="match status" value="1"/>
</dbReference>
<dbReference type="InterPro" id="IPR029063">
    <property type="entry name" value="SAM-dependent_MTases_sf"/>
</dbReference>
<dbReference type="Gene3D" id="1.10.8.100">
    <property type="entry name" value="Ribosomal RNA adenine dimethylase-like, domain 2"/>
    <property type="match status" value="1"/>
</dbReference>
<dbReference type="PANTHER" id="PTHR11727">
    <property type="entry name" value="DIMETHYLADENOSINE TRANSFERASE"/>
    <property type="match status" value="1"/>
</dbReference>
<feature type="binding site" evidence="7 8">
    <location>
        <position position="22"/>
    </location>
    <ligand>
        <name>S-adenosyl-L-methionine</name>
        <dbReference type="ChEBI" id="CHEBI:59789"/>
    </ligand>
</feature>